<dbReference type="EMBL" id="CP016793">
    <property type="protein sequence ID" value="ANZ40082.1"/>
    <property type="molecule type" value="Genomic_DNA"/>
</dbReference>
<accession>A0A1B2HQW9</accession>
<dbReference type="OrthoDB" id="285029at2"/>
<proteinExistence type="predicted"/>
<evidence type="ECO:0000259" key="1">
    <source>
        <dbReference type="Pfam" id="PF07883"/>
    </source>
</evidence>
<evidence type="ECO:0000313" key="3">
    <source>
        <dbReference type="Proteomes" id="UP000093053"/>
    </source>
</evidence>
<dbReference type="AlphaFoldDB" id="A0A1B2HQW9"/>
<dbReference type="Gene3D" id="2.60.120.10">
    <property type="entry name" value="Jelly Rolls"/>
    <property type="match status" value="1"/>
</dbReference>
<dbReference type="InterPro" id="IPR013096">
    <property type="entry name" value="Cupin_2"/>
</dbReference>
<gene>
    <name evidence="2" type="ORF">BBK82_32645</name>
</gene>
<dbReference type="RefSeq" id="WP_065918423.1">
    <property type="nucleotide sequence ID" value="NZ_CP016793.1"/>
</dbReference>
<sequence>MATSGPDFAMPDFLGALTHAVRPDGARPLVVHDEELETIPPGAVPNPTTLRIAGKLPTATFELFRQVIPPGESSDMQRHHHETVHFVLSGDGHSEIQLAEVERCETVVWKAGSFVYTPPWTWHRHYNDSTEHPVEFLTIENSRLLALFGLARRQSAGLATFDEARARFEGER</sequence>
<dbReference type="SUPFAM" id="SSF51182">
    <property type="entry name" value="RmlC-like cupins"/>
    <property type="match status" value="1"/>
</dbReference>
<protein>
    <submittedName>
        <fullName evidence="2">Cupin</fullName>
    </submittedName>
</protein>
<feature type="domain" description="Cupin type-2" evidence="1">
    <location>
        <begin position="65"/>
        <end position="139"/>
    </location>
</feature>
<dbReference type="KEGG" id="led:BBK82_32645"/>
<dbReference type="InterPro" id="IPR011051">
    <property type="entry name" value="RmlC_Cupin_sf"/>
</dbReference>
<dbReference type="Proteomes" id="UP000093053">
    <property type="component" value="Chromosome"/>
</dbReference>
<keyword evidence="3" id="KW-1185">Reference proteome</keyword>
<evidence type="ECO:0000313" key="2">
    <source>
        <dbReference type="EMBL" id="ANZ40082.1"/>
    </source>
</evidence>
<dbReference type="InterPro" id="IPR014710">
    <property type="entry name" value="RmlC-like_jellyroll"/>
</dbReference>
<dbReference type="Pfam" id="PF07883">
    <property type="entry name" value="Cupin_2"/>
    <property type="match status" value="1"/>
</dbReference>
<organism evidence="2 3">
    <name type="scientific">Lentzea guizhouensis</name>
    <dbReference type="NCBI Taxonomy" id="1586287"/>
    <lineage>
        <taxon>Bacteria</taxon>
        <taxon>Bacillati</taxon>
        <taxon>Actinomycetota</taxon>
        <taxon>Actinomycetes</taxon>
        <taxon>Pseudonocardiales</taxon>
        <taxon>Pseudonocardiaceae</taxon>
        <taxon>Lentzea</taxon>
    </lineage>
</organism>
<dbReference type="STRING" id="1586287.BBK82_32645"/>
<name>A0A1B2HQW9_9PSEU</name>
<reference evidence="2 3" key="1">
    <citation type="submission" date="2016-07" db="EMBL/GenBank/DDBJ databases">
        <title>Complete genome sequence of the Lentzea guizhouensis DHS C013.</title>
        <authorList>
            <person name="Cao C."/>
        </authorList>
    </citation>
    <scope>NUCLEOTIDE SEQUENCE [LARGE SCALE GENOMIC DNA]</scope>
    <source>
        <strain evidence="2 3">DHS C013</strain>
    </source>
</reference>